<reference evidence="2" key="3">
    <citation type="submission" date="2015-06" db="UniProtKB">
        <authorList>
            <consortium name="EnsemblProtists"/>
        </authorList>
    </citation>
    <scope>IDENTIFICATION</scope>
</reference>
<dbReference type="EnsemblProtists" id="EKX51839">
    <property type="protein sequence ID" value="EKX51839"/>
    <property type="gene ID" value="GUITHDRAFT_150826"/>
</dbReference>
<evidence type="ECO:0000313" key="3">
    <source>
        <dbReference type="Proteomes" id="UP000011087"/>
    </source>
</evidence>
<evidence type="ECO:0000313" key="1">
    <source>
        <dbReference type="EMBL" id="EKX51839.1"/>
    </source>
</evidence>
<dbReference type="KEGG" id="gtt:GUITHDRAFT_150826"/>
<organism evidence="1">
    <name type="scientific">Guillardia theta (strain CCMP2712)</name>
    <name type="common">Cryptophyte</name>
    <dbReference type="NCBI Taxonomy" id="905079"/>
    <lineage>
        <taxon>Eukaryota</taxon>
        <taxon>Cryptophyceae</taxon>
        <taxon>Pyrenomonadales</taxon>
        <taxon>Geminigeraceae</taxon>
        <taxon>Guillardia</taxon>
    </lineage>
</organism>
<gene>
    <name evidence="1" type="ORF">GUITHDRAFT_150826</name>
</gene>
<dbReference type="HOGENOM" id="CLU_2597441_0_0_1"/>
<evidence type="ECO:0000313" key="2">
    <source>
        <dbReference type="EnsemblProtists" id="EKX51839"/>
    </source>
</evidence>
<accession>L1JU70</accession>
<reference evidence="1 3" key="1">
    <citation type="journal article" date="2012" name="Nature">
        <title>Algal genomes reveal evolutionary mosaicism and the fate of nucleomorphs.</title>
        <authorList>
            <consortium name="DOE Joint Genome Institute"/>
            <person name="Curtis B.A."/>
            <person name="Tanifuji G."/>
            <person name="Burki F."/>
            <person name="Gruber A."/>
            <person name="Irimia M."/>
            <person name="Maruyama S."/>
            <person name="Arias M.C."/>
            <person name="Ball S.G."/>
            <person name="Gile G.H."/>
            <person name="Hirakawa Y."/>
            <person name="Hopkins J.F."/>
            <person name="Kuo A."/>
            <person name="Rensing S.A."/>
            <person name="Schmutz J."/>
            <person name="Symeonidi A."/>
            <person name="Elias M."/>
            <person name="Eveleigh R.J."/>
            <person name="Herman E.K."/>
            <person name="Klute M.J."/>
            <person name="Nakayama T."/>
            <person name="Obornik M."/>
            <person name="Reyes-Prieto A."/>
            <person name="Armbrust E.V."/>
            <person name="Aves S.J."/>
            <person name="Beiko R.G."/>
            <person name="Coutinho P."/>
            <person name="Dacks J.B."/>
            <person name="Durnford D.G."/>
            <person name="Fast N.M."/>
            <person name="Green B.R."/>
            <person name="Grisdale C.J."/>
            <person name="Hempel F."/>
            <person name="Henrissat B."/>
            <person name="Hoppner M.P."/>
            <person name="Ishida K."/>
            <person name="Kim E."/>
            <person name="Koreny L."/>
            <person name="Kroth P.G."/>
            <person name="Liu Y."/>
            <person name="Malik S.B."/>
            <person name="Maier U.G."/>
            <person name="McRose D."/>
            <person name="Mock T."/>
            <person name="Neilson J.A."/>
            <person name="Onodera N.T."/>
            <person name="Poole A.M."/>
            <person name="Pritham E.J."/>
            <person name="Richards T.A."/>
            <person name="Rocap G."/>
            <person name="Roy S.W."/>
            <person name="Sarai C."/>
            <person name="Schaack S."/>
            <person name="Shirato S."/>
            <person name="Slamovits C.H."/>
            <person name="Spencer D.F."/>
            <person name="Suzuki S."/>
            <person name="Worden A.Z."/>
            <person name="Zauner S."/>
            <person name="Barry K."/>
            <person name="Bell C."/>
            <person name="Bharti A.K."/>
            <person name="Crow J.A."/>
            <person name="Grimwood J."/>
            <person name="Kramer R."/>
            <person name="Lindquist E."/>
            <person name="Lucas S."/>
            <person name="Salamov A."/>
            <person name="McFadden G.I."/>
            <person name="Lane C.E."/>
            <person name="Keeling P.J."/>
            <person name="Gray M.W."/>
            <person name="Grigoriev I.V."/>
            <person name="Archibald J.M."/>
        </authorList>
    </citation>
    <scope>NUCLEOTIDE SEQUENCE</scope>
    <source>
        <strain evidence="1 3">CCMP2712</strain>
    </source>
</reference>
<dbReference type="RefSeq" id="XP_005838819.1">
    <property type="nucleotide sequence ID" value="XM_005838762.1"/>
</dbReference>
<name>L1JU70_GUITC</name>
<dbReference type="GeneID" id="17308624"/>
<keyword evidence="3" id="KW-1185">Reference proteome</keyword>
<sequence>MQAIEKKIEALEKQNSNLVQAIMRSNPHLNTQDFLSRVNDICEVDGHDRVSAEFSAHDDVGESMLRSASASSTVSQPLQRCVELGPRPTN</sequence>
<proteinExistence type="predicted"/>
<protein>
    <submittedName>
        <fullName evidence="1 2">Uncharacterized protein</fullName>
    </submittedName>
</protein>
<dbReference type="PaxDb" id="55529-EKX51839"/>
<dbReference type="AlphaFoldDB" id="L1JU70"/>
<dbReference type="Proteomes" id="UP000011087">
    <property type="component" value="Unassembled WGS sequence"/>
</dbReference>
<dbReference type="EMBL" id="JH992974">
    <property type="protein sequence ID" value="EKX51839.1"/>
    <property type="molecule type" value="Genomic_DNA"/>
</dbReference>
<reference evidence="3" key="2">
    <citation type="submission" date="2012-11" db="EMBL/GenBank/DDBJ databases">
        <authorList>
            <person name="Kuo A."/>
            <person name="Curtis B.A."/>
            <person name="Tanifuji G."/>
            <person name="Burki F."/>
            <person name="Gruber A."/>
            <person name="Irimia M."/>
            <person name="Maruyama S."/>
            <person name="Arias M.C."/>
            <person name="Ball S.G."/>
            <person name="Gile G.H."/>
            <person name="Hirakawa Y."/>
            <person name="Hopkins J.F."/>
            <person name="Rensing S.A."/>
            <person name="Schmutz J."/>
            <person name="Symeonidi A."/>
            <person name="Elias M."/>
            <person name="Eveleigh R.J."/>
            <person name="Herman E.K."/>
            <person name="Klute M.J."/>
            <person name="Nakayama T."/>
            <person name="Obornik M."/>
            <person name="Reyes-Prieto A."/>
            <person name="Armbrust E.V."/>
            <person name="Aves S.J."/>
            <person name="Beiko R.G."/>
            <person name="Coutinho P."/>
            <person name="Dacks J.B."/>
            <person name="Durnford D.G."/>
            <person name="Fast N.M."/>
            <person name="Green B.R."/>
            <person name="Grisdale C."/>
            <person name="Hempe F."/>
            <person name="Henrissat B."/>
            <person name="Hoppner M.P."/>
            <person name="Ishida K.-I."/>
            <person name="Kim E."/>
            <person name="Koreny L."/>
            <person name="Kroth P.G."/>
            <person name="Liu Y."/>
            <person name="Malik S.-B."/>
            <person name="Maier U.G."/>
            <person name="McRose D."/>
            <person name="Mock T."/>
            <person name="Neilson J.A."/>
            <person name="Onodera N.T."/>
            <person name="Poole A.M."/>
            <person name="Pritham E.J."/>
            <person name="Richards T.A."/>
            <person name="Rocap G."/>
            <person name="Roy S.W."/>
            <person name="Sarai C."/>
            <person name="Schaack S."/>
            <person name="Shirato S."/>
            <person name="Slamovits C.H."/>
            <person name="Spencer D.F."/>
            <person name="Suzuki S."/>
            <person name="Worden A.Z."/>
            <person name="Zauner S."/>
            <person name="Barry K."/>
            <person name="Bell C."/>
            <person name="Bharti A.K."/>
            <person name="Crow J.A."/>
            <person name="Grimwood J."/>
            <person name="Kramer R."/>
            <person name="Lindquist E."/>
            <person name="Lucas S."/>
            <person name="Salamov A."/>
            <person name="McFadden G.I."/>
            <person name="Lane C.E."/>
            <person name="Keeling P.J."/>
            <person name="Gray M.W."/>
            <person name="Grigoriev I.V."/>
            <person name="Archibald J.M."/>
        </authorList>
    </citation>
    <scope>NUCLEOTIDE SEQUENCE</scope>
    <source>
        <strain evidence="3">CCMP2712</strain>
    </source>
</reference>